<comment type="caution">
    <text evidence="1">The sequence shown here is derived from an EMBL/GenBank/DDBJ whole genome shotgun (WGS) entry which is preliminary data.</text>
</comment>
<name>A0A7J7ETK7_DICBM</name>
<organism evidence="1 2">
    <name type="scientific">Diceros bicornis minor</name>
    <name type="common">South-central black rhinoceros</name>
    <dbReference type="NCBI Taxonomy" id="77932"/>
    <lineage>
        <taxon>Eukaryota</taxon>
        <taxon>Metazoa</taxon>
        <taxon>Chordata</taxon>
        <taxon>Craniata</taxon>
        <taxon>Vertebrata</taxon>
        <taxon>Euteleostomi</taxon>
        <taxon>Mammalia</taxon>
        <taxon>Eutheria</taxon>
        <taxon>Laurasiatheria</taxon>
        <taxon>Perissodactyla</taxon>
        <taxon>Rhinocerotidae</taxon>
        <taxon>Diceros</taxon>
    </lineage>
</organism>
<sequence length="90" mass="10758">MVLYKTLFADHKVFPQTILNQVMEANKVLGAYDFESLAQNMKRYKHPLPSQYSVKDMKTLTLCNHLNFVLRYRITWNIYYEIIDIVKNIL</sequence>
<reference evidence="1 2" key="1">
    <citation type="journal article" date="2020" name="Mol. Biol. Evol.">
        <title>Interspecific Gene Flow and the Evolution of Specialization in Black and White Rhinoceros.</title>
        <authorList>
            <person name="Moodley Y."/>
            <person name="Westbury M.V."/>
            <person name="Russo I.M."/>
            <person name="Gopalakrishnan S."/>
            <person name="Rakotoarivelo A."/>
            <person name="Olsen R.A."/>
            <person name="Prost S."/>
            <person name="Tunstall T."/>
            <person name="Ryder O.A."/>
            <person name="Dalen L."/>
            <person name="Bruford M.W."/>
        </authorList>
    </citation>
    <scope>NUCLEOTIDE SEQUENCE [LARGE SCALE GENOMIC DNA]</scope>
    <source>
        <strain evidence="1">SBR-YM</strain>
        <tissue evidence="1">Skin</tissue>
    </source>
</reference>
<evidence type="ECO:0000313" key="1">
    <source>
        <dbReference type="EMBL" id="KAF5919130.1"/>
    </source>
</evidence>
<dbReference type="AlphaFoldDB" id="A0A7J7ETK7"/>
<accession>A0A7J7ETK7</accession>
<proteinExistence type="predicted"/>
<evidence type="ECO:0000313" key="2">
    <source>
        <dbReference type="Proteomes" id="UP000551758"/>
    </source>
</evidence>
<protein>
    <submittedName>
        <fullName evidence="1">Uncharacterized protein</fullName>
    </submittedName>
</protein>
<gene>
    <name evidence="1" type="ORF">HPG69_003768</name>
</gene>
<dbReference type="Proteomes" id="UP000551758">
    <property type="component" value="Unassembled WGS sequence"/>
</dbReference>
<dbReference type="EMBL" id="JACDTQ010002401">
    <property type="protein sequence ID" value="KAF5919130.1"/>
    <property type="molecule type" value="Genomic_DNA"/>
</dbReference>
<keyword evidence="2" id="KW-1185">Reference proteome</keyword>